<comment type="catalytic activity">
    <reaction evidence="1 7">
        <text>guanosine(46) in tRNA + S-adenosyl-L-methionine = N(7)-methylguanosine(46) in tRNA + S-adenosyl-L-homocysteine</text>
        <dbReference type="Rhea" id="RHEA:42708"/>
        <dbReference type="Rhea" id="RHEA-COMP:10188"/>
        <dbReference type="Rhea" id="RHEA-COMP:10189"/>
        <dbReference type="ChEBI" id="CHEBI:57856"/>
        <dbReference type="ChEBI" id="CHEBI:59789"/>
        <dbReference type="ChEBI" id="CHEBI:74269"/>
        <dbReference type="ChEBI" id="CHEBI:74480"/>
        <dbReference type="EC" id="2.1.1.33"/>
    </reaction>
</comment>
<evidence type="ECO:0000256" key="5">
    <source>
        <dbReference type="ARBA" id="ARBA00022691"/>
    </source>
</evidence>
<evidence type="ECO:0000256" key="3">
    <source>
        <dbReference type="ARBA" id="ARBA00022603"/>
    </source>
</evidence>
<dbReference type="SUPFAM" id="SSF53335">
    <property type="entry name" value="S-adenosyl-L-methionine-dependent methyltransferases"/>
    <property type="match status" value="1"/>
</dbReference>
<evidence type="ECO:0000313" key="8">
    <source>
        <dbReference type="EMBL" id="UQS83346.1"/>
    </source>
</evidence>
<dbReference type="NCBIfam" id="TIGR00091">
    <property type="entry name" value="tRNA (guanosine(46)-N7)-methyltransferase TrmB"/>
    <property type="match status" value="1"/>
</dbReference>
<keyword evidence="6 7" id="KW-0819">tRNA processing</keyword>
<dbReference type="GO" id="GO:0008176">
    <property type="term" value="F:tRNA (guanine(46)-N7)-methyltransferase activity"/>
    <property type="evidence" value="ECO:0007669"/>
    <property type="project" value="UniProtKB-EC"/>
</dbReference>
<dbReference type="Proteomes" id="UP000831947">
    <property type="component" value="Chromosome"/>
</dbReference>
<keyword evidence="3 7" id="KW-0489">Methyltransferase</keyword>
<comment type="similarity">
    <text evidence="7">Belongs to the class I-like SAM-binding methyltransferase superfamily. TrmB family.</text>
</comment>
<evidence type="ECO:0000256" key="2">
    <source>
        <dbReference type="ARBA" id="ARBA00003015"/>
    </source>
</evidence>
<feature type="binding site" evidence="7">
    <location>
        <position position="96"/>
    </location>
    <ligand>
        <name>S-adenosyl-L-methionine</name>
        <dbReference type="ChEBI" id="CHEBI:59789"/>
    </ligand>
</feature>
<dbReference type="Pfam" id="PF02390">
    <property type="entry name" value="Methyltransf_4"/>
    <property type="match status" value="1"/>
</dbReference>
<evidence type="ECO:0000256" key="6">
    <source>
        <dbReference type="ARBA" id="ARBA00022694"/>
    </source>
</evidence>
<keyword evidence="4 7" id="KW-0808">Transferase</keyword>
<evidence type="ECO:0000256" key="7">
    <source>
        <dbReference type="HAMAP-Rule" id="MF_01057"/>
    </source>
</evidence>
<comment type="function">
    <text evidence="2 7">Catalyzes the formation of N(7)-methylguanine at position 46 (m7G46) in tRNA.</text>
</comment>
<feature type="region of interest" description="Interaction with RNA" evidence="7">
    <location>
        <begin position="124"/>
        <end position="129"/>
    </location>
</feature>
<protein>
    <recommendedName>
        <fullName evidence="7">tRNA (guanine-N(7)-)-methyltransferase</fullName>
        <ecNumber evidence="7">2.1.1.33</ecNumber>
    </recommendedName>
    <alternativeName>
        <fullName evidence="7">tRNA (guanine(46)-N(7))-methyltransferase</fullName>
    </alternativeName>
    <alternativeName>
        <fullName evidence="7">tRNA(m7G46)-methyltransferase</fullName>
    </alternativeName>
</protein>
<keyword evidence="9" id="KW-1185">Reference proteome</keyword>
<evidence type="ECO:0000313" key="9">
    <source>
        <dbReference type="Proteomes" id="UP000831947"/>
    </source>
</evidence>
<dbReference type="NCBIfam" id="NF001080">
    <property type="entry name" value="PRK00121.2-2"/>
    <property type="match status" value="1"/>
</dbReference>
<keyword evidence="5 7" id="KW-0949">S-adenosyl-L-methionine</keyword>
<dbReference type="PANTHER" id="PTHR23417">
    <property type="entry name" value="3-DEOXY-D-MANNO-OCTULOSONIC-ACID TRANSFERASE/TRNA GUANINE-N 7 - -METHYLTRANSFERASE"/>
    <property type="match status" value="1"/>
</dbReference>
<dbReference type="InterPro" id="IPR055361">
    <property type="entry name" value="tRNA_methyltr_TrmB_bact"/>
</dbReference>
<evidence type="ECO:0000256" key="4">
    <source>
        <dbReference type="ARBA" id="ARBA00022679"/>
    </source>
</evidence>
<dbReference type="PROSITE" id="PS51625">
    <property type="entry name" value="SAM_MT_TRMB"/>
    <property type="match status" value="1"/>
</dbReference>
<gene>
    <name evidence="7 8" type="primary">trmB</name>
    <name evidence="8" type="ORF">MOO47_06100</name>
</gene>
<feature type="binding site" evidence="7">
    <location>
        <position position="69"/>
    </location>
    <ligand>
        <name>S-adenosyl-L-methionine</name>
        <dbReference type="ChEBI" id="CHEBI:59789"/>
    </ligand>
</feature>
<dbReference type="Gene3D" id="3.40.50.150">
    <property type="entry name" value="Vaccinia Virus protein VP39"/>
    <property type="match status" value="1"/>
</dbReference>
<evidence type="ECO:0000256" key="1">
    <source>
        <dbReference type="ARBA" id="ARBA00000142"/>
    </source>
</evidence>
<dbReference type="InterPro" id="IPR003358">
    <property type="entry name" value="tRNA_(Gua-N-7)_MeTrfase_Trmb"/>
</dbReference>
<dbReference type="EC" id="2.1.1.33" evidence="7"/>
<dbReference type="CDD" id="cd02440">
    <property type="entry name" value="AdoMet_MTases"/>
    <property type="match status" value="1"/>
</dbReference>
<feature type="binding site" evidence="7">
    <location>
        <position position="122"/>
    </location>
    <ligand>
        <name>substrate</name>
    </ligand>
</feature>
<feature type="binding site" evidence="7">
    <location>
        <position position="154"/>
    </location>
    <ligand>
        <name>substrate</name>
    </ligand>
</feature>
<comment type="pathway">
    <text evidence="7">tRNA modification; N(7)-methylguanine-tRNA biosynthesis.</text>
</comment>
<proteinExistence type="inferred from homology"/>
<name>A0ABY4PCW4_9LACO</name>
<dbReference type="EMBL" id="CP093365">
    <property type="protein sequence ID" value="UQS83346.1"/>
    <property type="molecule type" value="Genomic_DNA"/>
</dbReference>
<sequence>MRLRNKPWAQELIKNNEQYILVEPTAMAGNWQKRFAKSQPLELELGSGKGKFILEQAKKHPEKNFIAMELQTMAAAMILKKQLAEKLPNLQILVANGQNLLELFAVDEISKMYLNFSDPWPKTRHEKRRLTAPNFLKLYQQVLQDNGQLEFKTDNQGLFEYSLVSMSNYGLHFEQISLNLHASVLADDNVTTEYEEKFAQKGQPIYFLTCRF</sequence>
<dbReference type="PANTHER" id="PTHR23417:SF14">
    <property type="entry name" value="PENTACOTRIPEPTIDE-REPEAT REGION OF PRORP DOMAIN-CONTAINING PROTEIN"/>
    <property type="match status" value="1"/>
</dbReference>
<dbReference type="InterPro" id="IPR029063">
    <property type="entry name" value="SAM-dependent_MTases_sf"/>
</dbReference>
<reference evidence="8 9" key="1">
    <citation type="journal article" date="2022" name="Int. J. Syst. Evol. Microbiol.">
        <title>Apilactobacillus apisilvae sp. nov., Nicolia spurrieriana gen. nov. sp. nov., Bombilactobacillus folatiphilus sp. nov. and Bombilactobacillus thymidiniphilus sp. nov., four new lactic acid bacterial isolates from stingless bees Tetragonula carbonaria and Austroplebeia australis.</title>
        <authorList>
            <person name="Oliphant S.A."/>
            <person name="Watson-Haigh N.S."/>
            <person name="Sumby K.M."/>
            <person name="Gardner J."/>
            <person name="Groom S."/>
            <person name="Jiranek V."/>
        </authorList>
    </citation>
    <scope>NUCLEOTIDE SEQUENCE [LARGE SCALE GENOMIC DNA]</scope>
    <source>
        <strain evidence="8 9">SG4_A1</strain>
    </source>
</reference>
<organism evidence="8 9">
    <name type="scientific">Bombilactobacillus thymidiniphilus</name>
    <dbReference type="NCBI Taxonomy" id="2923363"/>
    <lineage>
        <taxon>Bacteria</taxon>
        <taxon>Bacillati</taxon>
        <taxon>Bacillota</taxon>
        <taxon>Bacilli</taxon>
        <taxon>Lactobacillales</taxon>
        <taxon>Lactobacillaceae</taxon>
        <taxon>Bombilactobacillus</taxon>
    </lineage>
</organism>
<feature type="binding site" evidence="7">
    <location>
        <begin position="192"/>
        <end position="195"/>
    </location>
    <ligand>
        <name>substrate</name>
    </ligand>
</feature>
<feature type="binding site" evidence="7">
    <location>
        <position position="44"/>
    </location>
    <ligand>
        <name>S-adenosyl-L-methionine</name>
        <dbReference type="ChEBI" id="CHEBI:59789"/>
    </ligand>
</feature>
<dbReference type="HAMAP" id="MF_01057">
    <property type="entry name" value="tRNA_methyltr_TrmB"/>
    <property type="match status" value="1"/>
</dbReference>
<dbReference type="RefSeq" id="WP_249512572.1">
    <property type="nucleotide sequence ID" value="NZ_CP093365.1"/>
</dbReference>
<feature type="binding site" evidence="7">
    <location>
        <position position="118"/>
    </location>
    <ligand>
        <name>S-adenosyl-L-methionine</name>
        <dbReference type="ChEBI" id="CHEBI:59789"/>
    </ligand>
</feature>
<accession>A0ABY4PCW4</accession>